<evidence type="ECO:0000313" key="1">
    <source>
        <dbReference type="EMBL" id="RKN79144.1"/>
    </source>
</evidence>
<comment type="caution">
    <text evidence="1">The sequence shown here is derived from an EMBL/GenBank/DDBJ whole genome shotgun (WGS) entry which is preliminary data.</text>
</comment>
<accession>A0A3B0C4M3</accession>
<dbReference type="OrthoDB" id="2498910at2"/>
<proteinExistence type="predicted"/>
<organism evidence="1 2">
    <name type="scientific">Paenibacillus ginsengarvi</name>
    <dbReference type="NCBI Taxonomy" id="400777"/>
    <lineage>
        <taxon>Bacteria</taxon>
        <taxon>Bacillati</taxon>
        <taxon>Bacillota</taxon>
        <taxon>Bacilli</taxon>
        <taxon>Bacillales</taxon>
        <taxon>Paenibacillaceae</taxon>
        <taxon>Paenibacillus</taxon>
    </lineage>
</organism>
<dbReference type="EMBL" id="RBAH01000016">
    <property type="protein sequence ID" value="RKN79144.1"/>
    <property type="molecule type" value="Genomic_DNA"/>
</dbReference>
<gene>
    <name evidence="1" type="ORF">D7M11_20895</name>
</gene>
<dbReference type="AlphaFoldDB" id="A0A3B0C4M3"/>
<sequence>METWLRLDCRCLCREAEQAARIAAERIGEMTGSGRAELRLTFSETETEGYVIEVAAPFEVRIGANRSRNFIAGLGELLRLLLASADEAGAFGSGARSASSPEPAWPGLPAGRKEYIPAVKERIHYLPGHFGNSFEVCWEGEMRRYLEDLALSGASGYGDWFDPNDMPDPYHPHVFHSSSMFLWRRKKGWLKISQELGLDNVLVVTPNIGFVDQMRPEWVGVRDHKLRVQGQVLCPSNPEARQVILNNHRQLFEDLAQSGIRIGKIVCAPYDDGGCACPKCQPYYPVFLKLVHDVYEAARPSFPELKADICGWWTSEEESAHLREFALGPARDWFGAYQLSAAYDVRALDAGVRSRIGDMKLGCFLHIGFSRDRRDVYTQTGVHSAARRLQSVIGSFSLPNCESFMTYNESFGDHYNAFVAGLLGYDPQRDAREIALFYGRLVLGLGGDRLRTFADVLLEMEDLDGAQAEAWTAALREMAPYVRTGESQEWAFEHVRLKAELMRLDHRITGRLAAGEEPELPVMRERLKLTERLWRRVYGLGVLRHILIPERMLPSWYSVYRDCIEKGEEERIESGHMAEDA</sequence>
<reference evidence="1 2" key="1">
    <citation type="journal article" date="2007" name="Int. J. Syst. Evol. Microbiol.">
        <title>Paenibacillus ginsengarvi sp. nov., isolated from soil from ginseng cultivation.</title>
        <authorList>
            <person name="Yoon M.H."/>
            <person name="Ten L.N."/>
            <person name="Im W.T."/>
        </authorList>
    </citation>
    <scope>NUCLEOTIDE SEQUENCE [LARGE SCALE GENOMIC DNA]</scope>
    <source>
        <strain evidence="1 2">KCTC 13059</strain>
    </source>
</reference>
<evidence type="ECO:0008006" key="3">
    <source>
        <dbReference type="Google" id="ProtNLM"/>
    </source>
</evidence>
<dbReference type="Proteomes" id="UP000282311">
    <property type="component" value="Unassembled WGS sequence"/>
</dbReference>
<evidence type="ECO:0000313" key="2">
    <source>
        <dbReference type="Proteomes" id="UP000282311"/>
    </source>
</evidence>
<protein>
    <recommendedName>
        <fullName evidence="3">DUF4838 domain-containing protein</fullName>
    </recommendedName>
</protein>
<dbReference type="RefSeq" id="WP_120749199.1">
    <property type="nucleotide sequence ID" value="NZ_RBAH01000016.1"/>
</dbReference>
<name>A0A3B0C4M3_9BACL</name>
<keyword evidence="2" id="KW-1185">Reference proteome</keyword>